<keyword evidence="8" id="KW-0804">Transcription</keyword>
<dbReference type="SMART" id="SM00430">
    <property type="entry name" value="HOLI"/>
    <property type="match status" value="1"/>
</dbReference>
<name>A0A1I7UVL9_9PELO</name>
<protein>
    <submittedName>
        <fullName evidence="14">Nuclear receptor domain-containing protein</fullName>
    </submittedName>
</protein>
<dbReference type="InterPro" id="IPR050274">
    <property type="entry name" value="Nuclear_hormone_rcpt_NR2"/>
</dbReference>
<dbReference type="PROSITE" id="PS51843">
    <property type="entry name" value="NR_LBD"/>
    <property type="match status" value="1"/>
</dbReference>
<keyword evidence="10" id="KW-0539">Nucleus</keyword>
<dbReference type="Gene3D" id="3.30.50.10">
    <property type="entry name" value="Erythroid Transcription Factor GATA-1, subunit A"/>
    <property type="match status" value="1"/>
</dbReference>
<dbReference type="InterPro" id="IPR035500">
    <property type="entry name" value="NHR-like_dom_sf"/>
</dbReference>
<dbReference type="STRING" id="1561998.A0A1I7UVL9"/>
<dbReference type="eggNOG" id="KOG3575">
    <property type="taxonomic scope" value="Eukaryota"/>
</dbReference>
<evidence type="ECO:0000256" key="7">
    <source>
        <dbReference type="ARBA" id="ARBA00023125"/>
    </source>
</evidence>
<feature type="domain" description="Nuclear receptor" evidence="11">
    <location>
        <begin position="15"/>
        <end position="93"/>
    </location>
</feature>
<dbReference type="Proteomes" id="UP000095282">
    <property type="component" value="Unplaced"/>
</dbReference>
<feature type="domain" description="NR LBD" evidence="12">
    <location>
        <begin position="197"/>
        <end position="407"/>
    </location>
</feature>
<dbReference type="SUPFAM" id="SSF57716">
    <property type="entry name" value="Glucocorticoid receptor-like (DNA-binding domain)"/>
    <property type="match status" value="1"/>
</dbReference>
<comment type="similarity">
    <text evidence="2">Belongs to the nuclear hormone receptor family.</text>
</comment>
<evidence type="ECO:0000256" key="1">
    <source>
        <dbReference type="ARBA" id="ARBA00004123"/>
    </source>
</evidence>
<dbReference type="InterPro" id="IPR000536">
    <property type="entry name" value="Nucl_hrmn_rcpt_lig-bd"/>
</dbReference>
<dbReference type="Pfam" id="PF00105">
    <property type="entry name" value="zf-C4"/>
    <property type="match status" value="1"/>
</dbReference>
<dbReference type="SMART" id="SM00399">
    <property type="entry name" value="ZnF_C4"/>
    <property type="match status" value="1"/>
</dbReference>
<comment type="subcellular location">
    <subcellularLocation>
        <location evidence="1">Nucleus</location>
    </subcellularLocation>
</comment>
<dbReference type="Pfam" id="PF00104">
    <property type="entry name" value="Hormone_recep"/>
    <property type="match status" value="1"/>
</dbReference>
<dbReference type="InterPro" id="IPR013088">
    <property type="entry name" value="Znf_NHR/GATA"/>
</dbReference>
<proteinExistence type="inferred from homology"/>
<dbReference type="GO" id="GO:0005634">
    <property type="term" value="C:nucleus"/>
    <property type="evidence" value="ECO:0007669"/>
    <property type="project" value="UniProtKB-SubCell"/>
</dbReference>
<evidence type="ECO:0000256" key="6">
    <source>
        <dbReference type="ARBA" id="ARBA00023015"/>
    </source>
</evidence>
<dbReference type="PRINTS" id="PR00047">
    <property type="entry name" value="STROIDFINGER"/>
</dbReference>
<evidence type="ECO:0000256" key="4">
    <source>
        <dbReference type="ARBA" id="ARBA00022771"/>
    </source>
</evidence>
<organism evidence="13 14">
    <name type="scientific">Caenorhabditis tropicalis</name>
    <dbReference type="NCBI Taxonomy" id="1561998"/>
    <lineage>
        <taxon>Eukaryota</taxon>
        <taxon>Metazoa</taxon>
        <taxon>Ecdysozoa</taxon>
        <taxon>Nematoda</taxon>
        <taxon>Chromadorea</taxon>
        <taxon>Rhabditida</taxon>
        <taxon>Rhabditina</taxon>
        <taxon>Rhabditomorpha</taxon>
        <taxon>Rhabditoidea</taxon>
        <taxon>Rhabditidae</taxon>
        <taxon>Peloderinae</taxon>
        <taxon>Caenorhabditis</taxon>
    </lineage>
</organism>
<dbReference type="FunFam" id="3.30.50.10:FF:000030">
    <property type="entry name" value="Nuclear Hormone Receptor family"/>
    <property type="match status" value="1"/>
</dbReference>
<dbReference type="PROSITE" id="PS51030">
    <property type="entry name" value="NUCLEAR_REC_DBD_2"/>
    <property type="match status" value="1"/>
</dbReference>
<dbReference type="InterPro" id="IPR001628">
    <property type="entry name" value="Znf_hrmn_rcpt"/>
</dbReference>
<dbReference type="GO" id="GO:0043565">
    <property type="term" value="F:sequence-specific DNA binding"/>
    <property type="evidence" value="ECO:0007669"/>
    <property type="project" value="InterPro"/>
</dbReference>
<dbReference type="AlphaFoldDB" id="A0A1I7UVL9"/>
<dbReference type="GO" id="GO:0003700">
    <property type="term" value="F:DNA-binding transcription factor activity"/>
    <property type="evidence" value="ECO:0007669"/>
    <property type="project" value="InterPro"/>
</dbReference>
<dbReference type="PANTHER" id="PTHR24083">
    <property type="entry name" value="NUCLEAR HORMONE RECEPTOR"/>
    <property type="match status" value="1"/>
</dbReference>
<evidence type="ECO:0000256" key="8">
    <source>
        <dbReference type="ARBA" id="ARBA00023163"/>
    </source>
</evidence>
<keyword evidence="7" id="KW-0238">DNA-binding</keyword>
<evidence type="ECO:0000259" key="11">
    <source>
        <dbReference type="PROSITE" id="PS51030"/>
    </source>
</evidence>
<evidence type="ECO:0000256" key="3">
    <source>
        <dbReference type="ARBA" id="ARBA00022723"/>
    </source>
</evidence>
<keyword evidence="5" id="KW-0862">Zinc</keyword>
<evidence type="ECO:0000259" key="12">
    <source>
        <dbReference type="PROSITE" id="PS51843"/>
    </source>
</evidence>
<evidence type="ECO:0000256" key="2">
    <source>
        <dbReference type="ARBA" id="ARBA00005993"/>
    </source>
</evidence>
<dbReference type="Gene3D" id="1.10.565.10">
    <property type="entry name" value="Retinoid X Receptor"/>
    <property type="match status" value="1"/>
</dbReference>
<keyword evidence="9" id="KW-0675">Receptor</keyword>
<evidence type="ECO:0000256" key="9">
    <source>
        <dbReference type="ARBA" id="ARBA00023170"/>
    </source>
</evidence>
<evidence type="ECO:0000313" key="13">
    <source>
        <dbReference type="Proteomes" id="UP000095282"/>
    </source>
</evidence>
<evidence type="ECO:0000256" key="10">
    <source>
        <dbReference type="ARBA" id="ARBA00023242"/>
    </source>
</evidence>
<evidence type="ECO:0000256" key="5">
    <source>
        <dbReference type="ARBA" id="ARBA00022833"/>
    </source>
</evidence>
<reference evidence="14" key="1">
    <citation type="submission" date="2016-11" db="UniProtKB">
        <authorList>
            <consortium name="WormBaseParasite"/>
        </authorList>
    </citation>
    <scope>IDENTIFICATION</scope>
</reference>
<dbReference type="SUPFAM" id="SSF48508">
    <property type="entry name" value="Nuclear receptor ligand-binding domain"/>
    <property type="match status" value="1"/>
</dbReference>
<evidence type="ECO:0000313" key="14">
    <source>
        <dbReference type="WBParaSite" id="Csp11.Scaffold630.g19795.t1"/>
    </source>
</evidence>
<keyword evidence="6" id="KW-0805">Transcription regulation</keyword>
<accession>A0A1I7UVL9</accession>
<sequence length="409" mass="47245">MGDKAISELEARKSPFECRICNRPAHGHHCGVATCKGCKTFFRRMCVSSTEVECKLNNDCFDLTKRNQLELRCQSCRFKKCIEVGMNPLALELKNGEDASKNYEKLTKRNRGSENDEQHKSVITRLHSKENLAKNLIDMLIHLDLKLNQFRSSAYNPTFSEYQTTLEGLIIYGSKIELANAFGPMEGWPLDQQQDLPQVSKMRDIPDFNTKFVPLLPVLDSKKKKLWMFFNILTAIEYAKTFMFFNKLDLKDRIILIGHVALVCMNLHNSYFAVSQKVHLCVHPDGTEQPKNDEYTYRTSSMSLVPLIRCDIQFEEYLLLKAICLSVHGLSEHAQTIIAEERQRYADVLLDYCLKNRNGGPNRYVELLGIIPVLIHQQRLQKDIHIFHISPIISKFPQTFQFLEDIMFA</sequence>
<dbReference type="GO" id="GO:0008270">
    <property type="term" value="F:zinc ion binding"/>
    <property type="evidence" value="ECO:0007669"/>
    <property type="project" value="UniProtKB-KW"/>
</dbReference>
<keyword evidence="3" id="KW-0479">Metal-binding</keyword>
<dbReference type="WBParaSite" id="Csp11.Scaffold630.g19795.t1">
    <property type="protein sequence ID" value="Csp11.Scaffold630.g19795.t1"/>
    <property type="gene ID" value="Csp11.Scaffold630.g19795"/>
</dbReference>
<keyword evidence="4" id="KW-0863">Zinc-finger</keyword>
<keyword evidence="13" id="KW-1185">Reference proteome</keyword>